<dbReference type="GeneID" id="9044967"/>
<dbReference type="RefSeq" id="XP_002782645.1">
    <property type="nucleotide sequence ID" value="XM_002782599.1"/>
</dbReference>
<evidence type="ECO:0000313" key="2">
    <source>
        <dbReference type="Proteomes" id="UP000007800"/>
    </source>
</evidence>
<dbReference type="Proteomes" id="UP000007800">
    <property type="component" value="Unassembled WGS sequence"/>
</dbReference>
<protein>
    <recommendedName>
        <fullName evidence="3">RAP domain-containing protein</fullName>
    </recommendedName>
</protein>
<dbReference type="InParanoid" id="C5KM79"/>
<gene>
    <name evidence="1" type="ORF">Pmar_PMAR021194</name>
</gene>
<sequence>MTPLSAHLAAGRGFRIPDGDLTALVEKVISSHSTERERHMSLGHCLGAAIESDREGSITRIFSTLGSTPPRHPTLASLLLVYLLTRSSPLEYKGLLEASAACAGDREDELTAVDAYRIRAQASREAAKRERIEGGWRDIYDISELIGKPQLYPPDANREFTDVGSLFFPVVDPIEKVVYETNDGFHYVNDKTESRWIHRLRHKVAEKNGYTIKMSPLADWCLRPGIREEKEEH</sequence>
<evidence type="ECO:0008006" key="3">
    <source>
        <dbReference type="Google" id="ProtNLM"/>
    </source>
</evidence>
<reference evidence="1 2" key="1">
    <citation type="submission" date="2008-07" db="EMBL/GenBank/DDBJ databases">
        <authorList>
            <person name="El-Sayed N."/>
            <person name="Caler E."/>
            <person name="Inman J."/>
            <person name="Amedeo P."/>
            <person name="Hass B."/>
            <person name="Wortman J."/>
        </authorList>
    </citation>
    <scope>NUCLEOTIDE SEQUENCE [LARGE SCALE GENOMIC DNA]</scope>
    <source>
        <strain evidence="2">ATCC 50983 / TXsc</strain>
    </source>
</reference>
<dbReference type="EMBL" id="GG674250">
    <property type="protein sequence ID" value="EER14440.1"/>
    <property type="molecule type" value="Genomic_DNA"/>
</dbReference>
<dbReference type="AlphaFoldDB" id="C5KM79"/>
<evidence type="ECO:0000313" key="1">
    <source>
        <dbReference type="EMBL" id="EER14440.1"/>
    </source>
</evidence>
<name>C5KM79_PERM5</name>
<dbReference type="OMA" id="GRTTHMS"/>
<accession>C5KM79</accession>
<keyword evidence="2" id="KW-1185">Reference proteome</keyword>
<proteinExistence type="predicted"/>
<organism evidence="2">
    <name type="scientific">Perkinsus marinus (strain ATCC 50983 / TXsc)</name>
    <dbReference type="NCBI Taxonomy" id="423536"/>
    <lineage>
        <taxon>Eukaryota</taxon>
        <taxon>Sar</taxon>
        <taxon>Alveolata</taxon>
        <taxon>Perkinsozoa</taxon>
        <taxon>Perkinsea</taxon>
        <taxon>Perkinsida</taxon>
        <taxon>Perkinsidae</taxon>
        <taxon>Perkinsus</taxon>
    </lineage>
</organism>